<evidence type="ECO:0000256" key="1">
    <source>
        <dbReference type="ARBA" id="ARBA00004141"/>
    </source>
</evidence>
<dbReference type="AlphaFoldDB" id="A0A2W1NR00"/>
<evidence type="ECO:0000313" key="8">
    <source>
        <dbReference type="Proteomes" id="UP000249248"/>
    </source>
</evidence>
<feature type="transmembrane region" description="Helical" evidence="5">
    <location>
        <begin position="350"/>
        <end position="379"/>
    </location>
</feature>
<dbReference type="GO" id="GO:0016020">
    <property type="term" value="C:membrane"/>
    <property type="evidence" value="ECO:0007669"/>
    <property type="project" value="UniProtKB-SubCell"/>
</dbReference>
<dbReference type="Pfam" id="PF00916">
    <property type="entry name" value="Sulfate_transp"/>
    <property type="match status" value="1"/>
</dbReference>
<evidence type="ECO:0000256" key="4">
    <source>
        <dbReference type="ARBA" id="ARBA00023136"/>
    </source>
</evidence>
<feature type="transmembrane region" description="Helical" evidence="5">
    <location>
        <begin position="44"/>
        <end position="60"/>
    </location>
</feature>
<dbReference type="InterPro" id="IPR001902">
    <property type="entry name" value="SLC26A/SulP_fam"/>
</dbReference>
<evidence type="ECO:0000256" key="5">
    <source>
        <dbReference type="SAM" id="Phobius"/>
    </source>
</evidence>
<feature type="transmembrane region" description="Helical" evidence="5">
    <location>
        <begin position="20"/>
        <end position="38"/>
    </location>
</feature>
<feature type="transmembrane region" description="Helical" evidence="5">
    <location>
        <begin position="174"/>
        <end position="194"/>
    </location>
</feature>
<feature type="transmembrane region" description="Helical" evidence="5">
    <location>
        <begin position="400"/>
        <end position="431"/>
    </location>
</feature>
<keyword evidence="4 5" id="KW-0472">Membrane</keyword>
<feature type="transmembrane region" description="Helical" evidence="5">
    <location>
        <begin position="311"/>
        <end position="330"/>
    </location>
</feature>
<feature type="transmembrane region" description="Helical" evidence="5">
    <location>
        <begin position="206"/>
        <end position="227"/>
    </location>
</feature>
<dbReference type="RefSeq" id="WP_111062235.1">
    <property type="nucleotide sequence ID" value="NZ_JBHUCU010000002.1"/>
</dbReference>
<name>A0A2W1NR00_9FLAO</name>
<sequence length="535" mass="57210">MQSKINNLNPFKNLNKDIPASVVVFLVALPLCLGIALASGAPPLAGIISGIIGGIVVGSLSGSPLGVSGPAAGLAVIVFEAIKGFGGIEGGGFEIFLVAVMLAGIIQIIMGILRAGIIAYYFPSSVIHGMLAGIGILIFLKQIPHAFGYDKDPEGDFEFFQRDNENTFSELANMFNFVSPGVIIITAISLVILIGWQAKIIQKNKILSLIPGPLLAVVAGIVLNILFKGNTDLAIAKEHLVDLPIASSTSDFLSNFKRPNFSALKDPQVYITAIVIAAIASIETLLCVEASDKQDDLKRITPTNKELRAQGIGNLISGFIGGLPITQVIVRSSANQQAGGKTKASTILHGFLLLISIITIPFLLNMIPLATLAAILLVVGFKLAKPALFRKMYRQGLGQFLPFLITVLGILFTDLLMGIGMGLVVAIFIILRNNFKVPFELSGDLVEDGKKKIIITLSEDVTFLNKASVLNTLSKIPDNSIVIIDGSKTQFIHYDVIEIFENFAINAKSRDINLSVKGLDVTKSKSPLQHFKISN</sequence>
<dbReference type="EMBL" id="QKSB01000002">
    <property type="protein sequence ID" value="PZE18082.1"/>
    <property type="molecule type" value="Genomic_DNA"/>
</dbReference>
<keyword evidence="2 5" id="KW-0812">Transmembrane</keyword>
<evidence type="ECO:0000256" key="3">
    <source>
        <dbReference type="ARBA" id="ARBA00022989"/>
    </source>
</evidence>
<comment type="caution">
    <text evidence="7">The sequence shown here is derived from an EMBL/GenBank/DDBJ whole genome shotgun (WGS) entry which is preliminary data.</text>
</comment>
<dbReference type="Proteomes" id="UP000249248">
    <property type="component" value="Unassembled WGS sequence"/>
</dbReference>
<keyword evidence="3 5" id="KW-1133">Transmembrane helix</keyword>
<dbReference type="PANTHER" id="PTHR11814">
    <property type="entry name" value="SULFATE TRANSPORTER"/>
    <property type="match status" value="1"/>
</dbReference>
<protein>
    <submittedName>
        <fullName evidence="7">SulP family inorganic anion transporter</fullName>
    </submittedName>
</protein>
<reference evidence="7 8" key="1">
    <citation type="submission" date="2018-06" db="EMBL/GenBank/DDBJ databases">
        <title>The draft genome sequence of Crocinitomix sp. SM1701.</title>
        <authorList>
            <person name="Zhang X."/>
        </authorList>
    </citation>
    <scope>NUCLEOTIDE SEQUENCE [LARGE SCALE GENOMIC DNA]</scope>
    <source>
        <strain evidence="7 8">SM1701</strain>
    </source>
</reference>
<dbReference type="OrthoDB" id="9769739at2"/>
<gene>
    <name evidence="7" type="ORF">DNU06_05560</name>
</gene>
<evidence type="ECO:0000313" key="7">
    <source>
        <dbReference type="EMBL" id="PZE18082.1"/>
    </source>
</evidence>
<keyword evidence="8" id="KW-1185">Reference proteome</keyword>
<feature type="domain" description="SLC26A/SulP transporter" evidence="6">
    <location>
        <begin position="14"/>
        <end position="394"/>
    </location>
</feature>
<evidence type="ECO:0000256" key="2">
    <source>
        <dbReference type="ARBA" id="ARBA00022692"/>
    </source>
</evidence>
<comment type="subcellular location">
    <subcellularLocation>
        <location evidence="1">Membrane</location>
        <topology evidence="1">Multi-pass membrane protein</topology>
    </subcellularLocation>
</comment>
<feature type="transmembrane region" description="Helical" evidence="5">
    <location>
        <begin position="92"/>
        <end position="113"/>
    </location>
</feature>
<feature type="transmembrane region" description="Helical" evidence="5">
    <location>
        <begin position="269"/>
        <end position="290"/>
    </location>
</feature>
<dbReference type="InterPro" id="IPR011547">
    <property type="entry name" value="SLC26A/SulP_dom"/>
</dbReference>
<organism evidence="7 8">
    <name type="scientific">Putridiphycobacter roseus</name>
    <dbReference type="NCBI Taxonomy" id="2219161"/>
    <lineage>
        <taxon>Bacteria</taxon>
        <taxon>Pseudomonadati</taxon>
        <taxon>Bacteroidota</taxon>
        <taxon>Flavobacteriia</taxon>
        <taxon>Flavobacteriales</taxon>
        <taxon>Crocinitomicaceae</taxon>
        <taxon>Putridiphycobacter</taxon>
    </lineage>
</organism>
<proteinExistence type="predicted"/>
<feature type="transmembrane region" description="Helical" evidence="5">
    <location>
        <begin position="120"/>
        <end position="140"/>
    </location>
</feature>
<dbReference type="GO" id="GO:0055085">
    <property type="term" value="P:transmembrane transport"/>
    <property type="evidence" value="ECO:0007669"/>
    <property type="project" value="InterPro"/>
</dbReference>
<accession>A0A2W1NR00</accession>
<evidence type="ECO:0000259" key="6">
    <source>
        <dbReference type="Pfam" id="PF00916"/>
    </source>
</evidence>